<dbReference type="OrthoDB" id="354287at2"/>
<evidence type="ECO:0000256" key="3">
    <source>
        <dbReference type="PROSITE-ProRule" id="PRU00284"/>
    </source>
</evidence>
<proteinExistence type="inferred from homology"/>
<feature type="transmembrane region" description="Helical" evidence="5">
    <location>
        <begin position="12"/>
        <end position="33"/>
    </location>
</feature>
<dbReference type="PRINTS" id="PR00260">
    <property type="entry name" value="CHEMTRNSDUCR"/>
</dbReference>
<dbReference type="SUPFAM" id="SSF58104">
    <property type="entry name" value="Methyl-accepting chemotaxis protein (MCP) signaling domain"/>
    <property type="match status" value="1"/>
</dbReference>
<dbReference type="Gene3D" id="1.10.287.950">
    <property type="entry name" value="Methyl-accepting chemotaxis protein"/>
    <property type="match status" value="1"/>
</dbReference>
<evidence type="ECO:0000256" key="1">
    <source>
        <dbReference type="ARBA" id="ARBA00023224"/>
    </source>
</evidence>
<evidence type="ECO:0000259" key="6">
    <source>
        <dbReference type="PROSITE" id="PS50111"/>
    </source>
</evidence>
<keyword evidence="1 3" id="KW-0807">Transducer</keyword>
<dbReference type="PROSITE" id="PS50111">
    <property type="entry name" value="CHEMOTAXIS_TRANSDUC_2"/>
    <property type="match status" value="1"/>
</dbReference>
<dbReference type="InterPro" id="IPR004089">
    <property type="entry name" value="MCPsignal_dom"/>
</dbReference>
<dbReference type="EMBL" id="PXYI01000005">
    <property type="protein sequence ID" value="PSJ38966.1"/>
    <property type="molecule type" value="Genomic_DNA"/>
</dbReference>
<evidence type="ECO:0000313" key="8">
    <source>
        <dbReference type="Proteomes" id="UP000241167"/>
    </source>
</evidence>
<feature type="transmembrane region" description="Helical" evidence="5">
    <location>
        <begin position="96"/>
        <end position="121"/>
    </location>
</feature>
<comment type="similarity">
    <text evidence="2">Belongs to the methyl-accepting chemotaxis (MCP) protein family.</text>
</comment>
<evidence type="ECO:0000256" key="4">
    <source>
        <dbReference type="SAM" id="Coils"/>
    </source>
</evidence>
<evidence type="ECO:0000256" key="2">
    <source>
        <dbReference type="ARBA" id="ARBA00029447"/>
    </source>
</evidence>
<dbReference type="GO" id="GO:0004888">
    <property type="term" value="F:transmembrane signaling receptor activity"/>
    <property type="evidence" value="ECO:0007669"/>
    <property type="project" value="InterPro"/>
</dbReference>
<keyword evidence="5" id="KW-0472">Membrane</keyword>
<dbReference type="PANTHER" id="PTHR32089:SF112">
    <property type="entry name" value="LYSOZYME-LIKE PROTEIN-RELATED"/>
    <property type="match status" value="1"/>
</dbReference>
<keyword evidence="4" id="KW-0175">Coiled coil</keyword>
<evidence type="ECO:0000256" key="5">
    <source>
        <dbReference type="SAM" id="Phobius"/>
    </source>
</evidence>
<feature type="domain" description="Methyl-accepting transducer" evidence="6">
    <location>
        <begin position="244"/>
        <end position="473"/>
    </location>
</feature>
<dbReference type="PANTHER" id="PTHR32089">
    <property type="entry name" value="METHYL-ACCEPTING CHEMOTAXIS PROTEIN MCPB"/>
    <property type="match status" value="1"/>
</dbReference>
<dbReference type="Pfam" id="PF00015">
    <property type="entry name" value="MCPsignal"/>
    <property type="match status" value="1"/>
</dbReference>
<dbReference type="GO" id="GO:0006935">
    <property type="term" value="P:chemotaxis"/>
    <property type="evidence" value="ECO:0007669"/>
    <property type="project" value="InterPro"/>
</dbReference>
<dbReference type="InterPro" id="IPR004090">
    <property type="entry name" value="Chemotax_Me-accpt_rcpt"/>
</dbReference>
<dbReference type="GO" id="GO:0007165">
    <property type="term" value="P:signal transduction"/>
    <property type="evidence" value="ECO:0007669"/>
    <property type="project" value="UniProtKB-KW"/>
</dbReference>
<feature type="transmembrane region" description="Helical" evidence="5">
    <location>
        <begin position="67"/>
        <end position="84"/>
    </location>
</feature>
<dbReference type="SMART" id="SM00283">
    <property type="entry name" value="MA"/>
    <property type="match status" value="1"/>
</dbReference>
<sequence>MAELDDLRRRGVRLLALCGCLCTAVFALIIPLFGLADGHVALIVSALINIPVCRDALQNKYDGESRIGVGVMAALQPAILVFLLRGSAWQMDMHMYFFVCLAALTLLCDWRPIGVASIIVAVHHVLASLFSPEWAFTGSGAVGRILVHALAVALQFLVLAQVTSRLGMLVASQVESRARSERLAESAAEARRNAEAALARAQASEAVAAAERKRREDGQRIAEAARAADMRRIAAEFETSVSGIVRAVGSAAGELQNTAGTLVDLARQGQRKAASVAAGAGQSSLAVRDMAERSTSLARSIEQIAANAGHQTRLSLGAHARTSAGETALHDLSERVNDIDSFAEQIATVAKNTNLLALNAAIEAARAGSAGAGFAVVASEVKQLANQSRHATAEIRDLVGSVGAGASNVEQALVEIVGVVDQLGAAAEIIRAAVAEQQETTQRLNASAAEAAASAAAIASEVEEVAATAHSAERLADLVNGSAERLNESASHLERATIHFLETLRTA</sequence>
<protein>
    <submittedName>
        <fullName evidence="7">Chemotaxis protein</fullName>
    </submittedName>
</protein>
<gene>
    <name evidence="7" type="ORF">C7I55_16800</name>
</gene>
<keyword evidence="5" id="KW-1133">Transmembrane helix</keyword>
<feature type="coiled-coil region" evidence="4">
    <location>
        <begin position="180"/>
        <end position="213"/>
    </location>
</feature>
<dbReference type="Proteomes" id="UP000241167">
    <property type="component" value="Unassembled WGS sequence"/>
</dbReference>
<accession>A0A2P7QLX4</accession>
<name>A0A2P7QLX4_9SPHN</name>
<keyword evidence="5" id="KW-0812">Transmembrane</keyword>
<reference evidence="7 8" key="1">
    <citation type="submission" date="2018-03" db="EMBL/GenBank/DDBJ databases">
        <title>The draft genome of Sphingosinicella sp. GL-C-18.</title>
        <authorList>
            <person name="Liu L."/>
            <person name="Li L."/>
            <person name="Liang L."/>
            <person name="Zhang X."/>
            <person name="Wang T."/>
        </authorList>
    </citation>
    <scope>NUCLEOTIDE SEQUENCE [LARGE SCALE GENOMIC DNA]</scope>
    <source>
        <strain evidence="7 8">GL-C-18</strain>
    </source>
</reference>
<dbReference type="RefSeq" id="WP_106514162.1">
    <property type="nucleotide sequence ID" value="NZ_PXYI01000005.1"/>
</dbReference>
<dbReference type="GO" id="GO:0016020">
    <property type="term" value="C:membrane"/>
    <property type="evidence" value="ECO:0007669"/>
    <property type="project" value="InterPro"/>
</dbReference>
<dbReference type="AlphaFoldDB" id="A0A2P7QLX4"/>
<evidence type="ECO:0000313" key="7">
    <source>
        <dbReference type="EMBL" id="PSJ38966.1"/>
    </source>
</evidence>
<organism evidence="7 8">
    <name type="scientific">Allosphingosinicella deserti</name>
    <dbReference type="NCBI Taxonomy" id="2116704"/>
    <lineage>
        <taxon>Bacteria</taxon>
        <taxon>Pseudomonadati</taxon>
        <taxon>Pseudomonadota</taxon>
        <taxon>Alphaproteobacteria</taxon>
        <taxon>Sphingomonadales</taxon>
        <taxon>Sphingomonadaceae</taxon>
        <taxon>Allosphingosinicella</taxon>
    </lineage>
</organism>
<keyword evidence="8" id="KW-1185">Reference proteome</keyword>
<comment type="caution">
    <text evidence="7">The sequence shown here is derived from an EMBL/GenBank/DDBJ whole genome shotgun (WGS) entry which is preliminary data.</text>
</comment>